<gene>
    <name evidence="1" type="ORF">ACD_71C00138G0001</name>
</gene>
<organism evidence="1">
    <name type="scientific">uncultured bacterium</name>
    <name type="common">gcode 4</name>
    <dbReference type="NCBI Taxonomy" id="1234023"/>
    <lineage>
        <taxon>Bacteria</taxon>
        <taxon>environmental samples</taxon>
    </lineage>
</organism>
<protein>
    <submittedName>
        <fullName evidence="1">Uncharacterized protein</fullName>
    </submittedName>
</protein>
<name>K1Z4E0_9BACT</name>
<dbReference type="AlphaFoldDB" id="K1Z4E0"/>
<sequence length="230" mass="27264">MECLGDGLFWDTVEGTRRLIEEDNPWIFEHDFCDGETLFLSTWEFNSFFSDLRFESLFKIENKFTFRIFDNLIQLLLSWFVIKCIREIFHDTSVKNRWFLSEVSDMAIVGFERNLREALSIDNNLSAIRPNVSGYELDERTLSSSTRSYKGIFFSSVEFEWEVLENTSSSVIGKRNILKNNFSGFINKFWGIEIFCISWDRFEGIYKFFDMCIIQKDVSEIRSHIPRILS</sequence>
<comment type="caution">
    <text evidence="1">The sequence shown here is derived from an EMBL/GenBank/DDBJ whole genome shotgun (WGS) entry which is preliminary data.</text>
</comment>
<accession>K1Z4E0</accession>
<reference evidence="1" key="1">
    <citation type="journal article" date="2012" name="Science">
        <title>Fermentation, hydrogen, and sulfur metabolism in multiple uncultivated bacterial phyla.</title>
        <authorList>
            <person name="Wrighton K.C."/>
            <person name="Thomas B.C."/>
            <person name="Sharon I."/>
            <person name="Miller C.S."/>
            <person name="Castelle C.J."/>
            <person name="VerBerkmoes N.C."/>
            <person name="Wilkins M.J."/>
            <person name="Hettich R.L."/>
            <person name="Lipton M.S."/>
            <person name="Williams K.H."/>
            <person name="Long P.E."/>
            <person name="Banfield J.F."/>
        </authorList>
    </citation>
    <scope>NUCLEOTIDE SEQUENCE [LARGE SCALE GENOMIC DNA]</scope>
</reference>
<evidence type="ECO:0000313" key="1">
    <source>
        <dbReference type="EMBL" id="EKD44422.1"/>
    </source>
</evidence>
<proteinExistence type="predicted"/>
<dbReference type="EMBL" id="AMFJ01028869">
    <property type="protein sequence ID" value="EKD44422.1"/>
    <property type="molecule type" value="Genomic_DNA"/>
</dbReference>